<proteinExistence type="predicted"/>
<sequence>MLADETHSVHYGHSLKTPDSPGNAMKFLSRSWSPKASSILQMFSSNDFLIPTSDSNSIEDQEEQLEEKQENGEKRRNTVFTINNSRKVITKSFVYNPDYDSPVIPPFSEKQTDNLLVQKQYTICTMSFASEMDFNQVKGWLRGKPVTHFFRTSKEKKKEEIRLHTANVHAALSLTKLAAAIAGFASNTGDINQKKNVECIALYEGMEGAVATAATLVTTVCAEAAESLGADRSQVASAVNSGLAISTPNDMMAVTATAATCLRGATILKSRMTGDSSHGVREALQISSQICIITPSGNIQYKFVAIYSKQKHIMLCFQKKYFGGTLTTAKKYKVLSIEETMEGKGYFFLSLKTNNGTIKLLFEEENQLRMWISTISNLLKIAMS</sequence>
<name>A0ACC0ADC7_CATRO</name>
<evidence type="ECO:0000313" key="2">
    <source>
        <dbReference type="Proteomes" id="UP001060085"/>
    </source>
</evidence>
<protein>
    <submittedName>
        <fullName evidence="1">Uncharacterized protein</fullName>
    </submittedName>
</protein>
<organism evidence="1 2">
    <name type="scientific">Catharanthus roseus</name>
    <name type="common">Madagascar periwinkle</name>
    <name type="synonym">Vinca rosea</name>
    <dbReference type="NCBI Taxonomy" id="4058"/>
    <lineage>
        <taxon>Eukaryota</taxon>
        <taxon>Viridiplantae</taxon>
        <taxon>Streptophyta</taxon>
        <taxon>Embryophyta</taxon>
        <taxon>Tracheophyta</taxon>
        <taxon>Spermatophyta</taxon>
        <taxon>Magnoliopsida</taxon>
        <taxon>eudicotyledons</taxon>
        <taxon>Gunneridae</taxon>
        <taxon>Pentapetalae</taxon>
        <taxon>asterids</taxon>
        <taxon>lamiids</taxon>
        <taxon>Gentianales</taxon>
        <taxon>Apocynaceae</taxon>
        <taxon>Rauvolfioideae</taxon>
        <taxon>Vinceae</taxon>
        <taxon>Catharanthinae</taxon>
        <taxon>Catharanthus</taxon>
    </lineage>
</organism>
<evidence type="ECO:0000313" key="1">
    <source>
        <dbReference type="EMBL" id="KAI5657443.1"/>
    </source>
</evidence>
<keyword evidence="2" id="KW-1185">Reference proteome</keyword>
<dbReference type="EMBL" id="CM044706">
    <property type="protein sequence ID" value="KAI5657443.1"/>
    <property type="molecule type" value="Genomic_DNA"/>
</dbReference>
<gene>
    <name evidence="1" type="ORF">M9H77_26236</name>
</gene>
<reference evidence="2" key="1">
    <citation type="journal article" date="2023" name="Nat. Plants">
        <title>Single-cell RNA sequencing provides a high-resolution roadmap for understanding the multicellular compartmentation of specialized metabolism.</title>
        <authorList>
            <person name="Sun S."/>
            <person name="Shen X."/>
            <person name="Li Y."/>
            <person name="Li Y."/>
            <person name="Wang S."/>
            <person name="Li R."/>
            <person name="Zhang H."/>
            <person name="Shen G."/>
            <person name="Guo B."/>
            <person name="Wei J."/>
            <person name="Xu J."/>
            <person name="St-Pierre B."/>
            <person name="Chen S."/>
            <person name="Sun C."/>
        </authorList>
    </citation>
    <scope>NUCLEOTIDE SEQUENCE [LARGE SCALE GENOMIC DNA]</scope>
</reference>
<comment type="caution">
    <text evidence="1">The sequence shown here is derived from an EMBL/GenBank/DDBJ whole genome shotgun (WGS) entry which is preliminary data.</text>
</comment>
<dbReference type="Proteomes" id="UP001060085">
    <property type="component" value="Linkage Group LG06"/>
</dbReference>
<accession>A0ACC0ADC7</accession>